<dbReference type="SUPFAM" id="SSF161098">
    <property type="entry name" value="MetI-like"/>
    <property type="match status" value="1"/>
</dbReference>
<feature type="transmembrane region" description="Helical" evidence="8">
    <location>
        <begin position="266"/>
        <end position="285"/>
    </location>
</feature>
<keyword evidence="5 8" id="KW-0812">Transmembrane</keyword>
<dbReference type="PANTHER" id="PTHR43470">
    <property type="entry name" value="PHOSPHATE TRANSPORT SYSTEM PERMEASE PROTEIN PSTA-RELATED"/>
    <property type="match status" value="1"/>
</dbReference>
<evidence type="ECO:0000313" key="10">
    <source>
        <dbReference type="EMBL" id="CUN75920.1"/>
    </source>
</evidence>
<evidence type="ECO:0000256" key="8">
    <source>
        <dbReference type="RuleBase" id="RU363043"/>
    </source>
</evidence>
<proteinExistence type="inferred from homology"/>
<comment type="caution">
    <text evidence="10">The sequence shown here is derived from an EMBL/GenBank/DDBJ whole genome shotgun (WGS) entry which is preliminary data.</text>
</comment>
<evidence type="ECO:0000259" key="9">
    <source>
        <dbReference type="PROSITE" id="PS50928"/>
    </source>
</evidence>
<feature type="domain" description="ABC transmembrane type-1" evidence="9">
    <location>
        <begin position="62"/>
        <end position="285"/>
    </location>
</feature>
<evidence type="ECO:0000256" key="3">
    <source>
        <dbReference type="ARBA" id="ARBA00022448"/>
    </source>
</evidence>
<evidence type="ECO:0000256" key="6">
    <source>
        <dbReference type="ARBA" id="ARBA00022989"/>
    </source>
</evidence>
<protein>
    <recommendedName>
        <fullName evidence="8">Phosphate transport system permease protein PstA</fullName>
    </recommendedName>
</protein>
<organism evidence="10 11">
    <name type="scientific">Sarcina ventriculi</name>
    <name type="common">Clostridium ventriculi</name>
    <dbReference type="NCBI Taxonomy" id="1267"/>
    <lineage>
        <taxon>Bacteria</taxon>
        <taxon>Bacillati</taxon>
        <taxon>Bacillota</taxon>
        <taxon>Clostridia</taxon>
        <taxon>Eubacteriales</taxon>
        <taxon>Clostridiaceae</taxon>
        <taxon>Sarcina</taxon>
    </lineage>
</organism>
<evidence type="ECO:0000256" key="4">
    <source>
        <dbReference type="ARBA" id="ARBA00022475"/>
    </source>
</evidence>
<sequence>MKAKTADKIATAVLYIIAGAIVVLLAAFIIYLLYEGRESLNFSFIFGNNVLGGDGGGIGPQLFNTIYLLIISLIITVPIGVGAGIYLAEYAGNGKIVEIIRLCIETMSSLPSIVVGLFGLLVFVTYAGWRYSIIAGALSVGILNLPYITRISENAIRAASKNIKEASLGLGATRWQTVIYIILPAAFPDLLTGLILASGRIFGEAASLLYTAGMTAPRVHYYLFNLFSQSPSAQMSAFNLFRPAETLAVYIYSLNAESIVSDTTKIINGTAAVLIILVLIFNFGARFLGNYIHKRYTGEK</sequence>
<dbReference type="InterPro" id="IPR000515">
    <property type="entry name" value="MetI-like"/>
</dbReference>
<reference evidence="10 11" key="1">
    <citation type="submission" date="2015-09" db="EMBL/GenBank/DDBJ databases">
        <authorList>
            <consortium name="Pathogen Informatics"/>
            <person name="Wu L."/>
            <person name="Ma J."/>
        </authorList>
    </citation>
    <scope>NUCLEOTIDE SEQUENCE [LARGE SCALE GENOMIC DNA]</scope>
    <source>
        <strain evidence="10 11">2789STDY5834858</strain>
    </source>
</reference>
<keyword evidence="4 8" id="KW-1003">Cell membrane</keyword>
<dbReference type="InterPro" id="IPR035906">
    <property type="entry name" value="MetI-like_sf"/>
</dbReference>
<keyword evidence="6 8" id="KW-1133">Transmembrane helix</keyword>
<evidence type="ECO:0000256" key="1">
    <source>
        <dbReference type="ARBA" id="ARBA00004651"/>
    </source>
</evidence>
<evidence type="ECO:0000256" key="7">
    <source>
        <dbReference type="ARBA" id="ARBA00023136"/>
    </source>
</evidence>
<dbReference type="Pfam" id="PF00528">
    <property type="entry name" value="BPD_transp_1"/>
    <property type="match status" value="1"/>
</dbReference>
<name>A0ABP2ANX7_SARVE</name>
<feature type="transmembrane region" description="Helical" evidence="8">
    <location>
        <begin position="129"/>
        <end position="148"/>
    </location>
</feature>
<accession>A0ABP2ANX7</accession>
<evidence type="ECO:0000313" key="11">
    <source>
        <dbReference type="Proteomes" id="UP000095488"/>
    </source>
</evidence>
<dbReference type="InterPro" id="IPR005672">
    <property type="entry name" value="Phosphate_PstA"/>
</dbReference>
<dbReference type="Proteomes" id="UP000095488">
    <property type="component" value="Unassembled WGS sequence"/>
</dbReference>
<dbReference type="PROSITE" id="PS50928">
    <property type="entry name" value="ABC_TM1"/>
    <property type="match status" value="1"/>
</dbReference>
<comment type="caution">
    <text evidence="8">Lacks conserved residue(s) required for the propagation of feature annotation.</text>
</comment>
<evidence type="ECO:0000256" key="2">
    <source>
        <dbReference type="ARBA" id="ARBA00007069"/>
    </source>
</evidence>
<dbReference type="EMBL" id="CYZR01000003">
    <property type="protein sequence ID" value="CUN75920.1"/>
    <property type="molecule type" value="Genomic_DNA"/>
</dbReference>
<feature type="transmembrane region" description="Helical" evidence="8">
    <location>
        <begin position="12"/>
        <end position="34"/>
    </location>
</feature>
<comment type="subcellular location">
    <subcellularLocation>
        <location evidence="1 8">Cell membrane</location>
        <topology evidence="1 8">Multi-pass membrane protein</topology>
    </subcellularLocation>
</comment>
<comment type="similarity">
    <text evidence="2 8">Belongs to the binding-protein-dependent transport system permease family. CysTW subfamily.</text>
</comment>
<keyword evidence="11" id="KW-1185">Reference proteome</keyword>
<keyword evidence="7 8" id="KW-0472">Membrane</keyword>
<keyword evidence="3" id="KW-0813">Transport</keyword>
<dbReference type="NCBIfam" id="TIGR00974">
    <property type="entry name" value="3a0107s02c"/>
    <property type="match status" value="1"/>
</dbReference>
<feature type="transmembrane region" description="Helical" evidence="8">
    <location>
        <begin position="66"/>
        <end position="87"/>
    </location>
</feature>
<evidence type="ECO:0000256" key="5">
    <source>
        <dbReference type="ARBA" id="ARBA00022692"/>
    </source>
</evidence>
<feature type="transmembrane region" description="Helical" evidence="8">
    <location>
        <begin position="99"/>
        <end position="123"/>
    </location>
</feature>
<dbReference type="PANTHER" id="PTHR43470:SF4">
    <property type="entry name" value="ABC TRANSPORTER PERMEASE PROTEIN YQGI-RELATED"/>
    <property type="match status" value="1"/>
</dbReference>
<gene>
    <name evidence="10" type="primary">pstA_1</name>
    <name evidence="10" type="ORF">ERS852473_01012</name>
</gene>
<dbReference type="RefSeq" id="WP_055258277.1">
    <property type="nucleotide sequence ID" value="NZ_BCMV01000066.1"/>
</dbReference>
<dbReference type="Gene3D" id="1.10.3720.10">
    <property type="entry name" value="MetI-like"/>
    <property type="match status" value="1"/>
</dbReference>
<dbReference type="CDD" id="cd06261">
    <property type="entry name" value="TM_PBP2"/>
    <property type="match status" value="1"/>
</dbReference>